<dbReference type="EMBL" id="SMJU01000002">
    <property type="protein sequence ID" value="TDB68059.1"/>
    <property type="molecule type" value="Genomic_DNA"/>
</dbReference>
<organism evidence="2 3">
    <name type="scientific">Arundinibacter roseus</name>
    <dbReference type="NCBI Taxonomy" id="2070510"/>
    <lineage>
        <taxon>Bacteria</taxon>
        <taxon>Pseudomonadati</taxon>
        <taxon>Bacteroidota</taxon>
        <taxon>Cytophagia</taxon>
        <taxon>Cytophagales</taxon>
        <taxon>Spirosomataceae</taxon>
        <taxon>Arundinibacter</taxon>
    </lineage>
</organism>
<evidence type="ECO:0000259" key="1">
    <source>
        <dbReference type="Pfam" id="PF12867"/>
    </source>
</evidence>
<proteinExistence type="predicted"/>
<protein>
    <submittedName>
        <fullName evidence="2">DinB family protein</fullName>
    </submittedName>
</protein>
<dbReference type="OrthoDB" id="9793216at2"/>
<evidence type="ECO:0000313" key="3">
    <source>
        <dbReference type="Proteomes" id="UP000295706"/>
    </source>
</evidence>
<feature type="domain" description="DinB-like" evidence="1">
    <location>
        <begin position="41"/>
        <end position="163"/>
    </location>
</feature>
<comment type="caution">
    <text evidence="2">The sequence shown here is derived from an EMBL/GenBank/DDBJ whole genome shotgun (WGS) entry which is preliminary data.</text>
</comment>
<evidence type="ECO:0000313" key="2">
    <source>
        <dbReference type="EMBL" id="TDB68059.1"/>
    </source>
</evidence>
<reference evidence="2 3" key="1">
    <citation type="submission" date="2019-02" db="EMBL/GenBank/DDBJ databases">
        <title>Arundinibacter roseus gen. nov., sp. nov., a new member of the family Cytophagaceae.</title>
        <authorList>
            <person name="Szuroczki S."/>
            <person name="Khayer B."/>
            <person name="Sproer C."/>
            <person name="Toumi M."/>
            <person name="Szabo A."/>
            <person name="Felfoldi T."/>
            <person name="Schumann P."/>
            <person name="Toth E."/>
        </authorList>
    </citation>
    <scope>NUCLEOTIDE SEQUENCE [LARGE SCALE GENOMIC DNA]</scope>
    <source>
        <strain evidence="2 3">DMA-k-7a</strain>
    </source>
</reference>
<dbReference type="InterPro" id="IPR024775">
    <property type="entry name" value="DinB-like"/>
</dbReference>
<dbReference type="AlphaFoldDB" id="A0A4R4KMY1"/>
<accession>A0A4R4KMY1</accession>
<keyword evidence="3" id="KW-1185">Reference proteome</keyword>
<gene>
    <name evidence="2" type="ORF">EZE20_03825</name>
</gene>
<dbReference type="InterPro" id="IPR034660">
    <property type="entry name" value="DinB/YfiT-like"/>
</dbReference>
<dbReference type="Gene3D" id="1.20.120.450">
    <property type="entry name" value="dinb family like domain"/>
    <property type="match status" value="1"/>
</dbReference>
<dbReference type="RefSeq" id="WP_132114658.1">
    <property type="nucleotide sequence ID" value="NZ_SMJU01000002.1"/>
</dbReference>
<dbReference type="Pfam" id="PF12867">
    <property type="entry name" value="DinB_2"/>
    <property type="match status" value="1"/>
</dbReference>
<dbReference type="Proteomes" id="UP000295706">
    <property type="component" value="Unassembled WGS sequence"/>
</dbReference>
<sequence length="174" mass="20231">MEKSTLPFMPVFFDRYIHQVEDIPLLEALEKFRPAQLFADQQRLQQLGDQVYEEGKWTVRDILQHCIDTERIMSYRALRIARNDQTPLPGFEENDFAQEARAQQRSLTDLMEEFEALRMCTLLQFKCFDADVLLRQGTASGQAISVAALGFTIAGHALHHRRILQERYFPLLDA</sequence>
<dbReference type="SUPFAM" id="SSF109854">
    <property type="entry name" value="DinB/YfiT-like putative metalloenzymes"/>
    <property type="match status" value="1"/>
</dbReference>
<name>A0A4R4KMY1_9BACT</name>